<name>A0A565CHN5_9BRAS</name>
<keyword evidence="2" id="KW-1185">Reference proteome</keyword>
<protein>
    <submittedName>
        <fullName evidence="1">Uncharacterized protein</fullName>
    </submittedName>
</protein>
<accession>A0A565CHN5</accession>
<reference evidence="1" key="1">
    <citation type="submission" date="2019-07" db="EMBL/GenBank/DDBJ databases">
        <authorList>
            <person name="Dittberner H."/>
        </authorList>
    </citation>
    <scope>NUCLEOTIDE SEQUENCE [LARGE SCALE GENOMIC DNA]</scope>
</reference>
<proteinExistence type="predicted"/>
<organism evidence="1 2">
    <name type="scientific">Arabis nemorensis</name>
    <dbReference type="NCBI Taxonomy" id="586526"/>
    <lineage>
        <taxon>Eukaryota</taxon>
        <taxon>Viridiplantae</taxon>
        <taxon>Streptophyta</taxon>
        <taxon>Embryophyta</taxon>
        <taxon>Tracheophyta</taxon>
        <taxon>Spermatophyta</taxon>
        <taxon>Magnoliopsida</taxon>
        <taxon>eudicotyledons</taxon>
        <taxon>Gunneridae</taxon>
        <taxon>Pentapetalae</taxon>
        <taxon>rosids</taxon>
        <taxon>malvids</taxon>
        <taxon>Brassicales</taxon>
        <taxon>Brassicaceae</taxon>
        <taxon>Arabideae</taxon>
        <taxon>Arabis</taxon>
    </lineage>
</organism>
<dbReference type="Proteomes" id="UP000489600">
    <property type="component" value="Unassembled WGS sequence"/>
</dbReference>
<evidence type="ECO:0000313" key="2">
    <source>
        <dbReference type="Proteomes" id="UP000489600"/>
    </source>
</evidence>
<comment type="caution">
    <text evidence="1">The sequence shown here is derived from an EMBL/GenBank/DDBJ whole genome shotgun (WGS) entry which is preliminary data.</text>
</comment>
<dbReference type="AlphaFoldDB" id="A0A565CHN5"/>
<gene>
    <name evidence="1" type="ORF">ANE_LOCUS23579</name>
</gene>
<dbReference type="EMBL" id="CABITT030000008">
    <property type="protein sequence ID" value="VVB13135.1"/>
    <property type="molecule type" value="Genomic_DNA"/>
</dbReference>
<dbReference type="OrthoDB" id="1049366at2759"/>
<evidence type="ECO:0000313" key="1">
    <source>
        <dbReference type="EMBL" id="VVB13135.1"/>
    </source>
</evidence>
<sequence length="76" mass="8285">MMMMSEGHFRCENVKDCDPRGCRGTSHVICKDHKCTCGHGAPIGGECFRLIDCNLSACPPNTHVLCKTNVCTCVPN</sequence>